<keyword evidence="7" id="KW-1185">Reference proteome</keyword>
<accession>A0ABR8SQ75</accession>
<evidence type="ECO:0000313" key="7">
    <source>
        <dbReference type="Proteomes" id="UP000603641"/>
    </source>
</evidence>
<evidence type="ECO:0000256" key="4">
    <source>
        <dbReference type="SAM" id="MobiDB-lite"/>
    </source>
</evidence>
<evidence type="ECO:0000256" key="1">
    <source>
        <dbReference type="ARBA" id="ARBA00008520"/>
    </source>
</evidence>
<gene>
    <name evidence="6" type="ORF">H9648_16455</name>
</gene>
<name>A0ABR8SQ75_9BACL</name>
<proteinExistence type="inferred from homology"/>
<feature type="region of interest" description="Disordered" evidence="4">
    <location>
        <begin position="22"/>
        <end position="54"/>
    </location>
</feature>
<keyword evidence="3 5" id="KW-0732">Signal</keyword>
<protein>
    <submittedName>
        <fullName evidence="6">Extracellular solute-binding protein</fullName>
    </submittedName>
</protein>
<evidence type="ECO:0000256" key="3">
    <source>
        <dbReference type="ARBA" id="ARBA00022729"/>
    </source>
</evidence>
<dbReference type="PANTHER" id="PTHR30061">
    <property type="entry name" value="MALTOSE-BINDING PERIPLASMIC PROTEIN"/>
    <property type="match status" value="1"/>
</dbReference>
<dbReference type="InterPro" id="IPR006059">
    <property type="entry name" value="SBP"/>
</dbReference>
<dbReference type="Pfam" id="PF13416">
    <property type="entry name" value="SBP_bac_8"/>
    <property type="match status" value="1"/>
</dbReference>
<dbReference type="PANTHER" id="PTHR30061:SF50">
    <property type="entry name" value="MALTOSE_MALTODEXTRIN-BINDING PERIPLASMIC PROTEIN"/>
    <property type="match status" value="1"/>
</dbReference>
<dbReference type="PROSITE" id="PS51257">
    <property type="entry name" value="PROKAR_LIPOPROTEIN"/>
    <property type="match status" value="1"/>
</dbReference>
<dbReference type="EMBL" id="JACSQM010000008">
    <property type="protein sequence ID" value="MBD7965656.1"/>
    <property type="molecule type" value="Genomic_DNA"/>
</dbReference>
<feature type="signal peptide" evidence="5">
    <location>
        <begin position="1"/>
        <end position="19"/>
    </location>
</feature>
<dbReference type="SUPFAM" id="SSF53850">
    <property type="entry name" value="Periplasmic binding protein-like II"/>
    <property type="match status" value="1"/>
</dbReference>
<comment type="caution">
    <text evidence="6">The sequence shown here is derived from an EMBL/GenBank/DDBJ whole genome shotgun (WGS) entry which is preliminary data.</text>
</comment>
<evidence type="ECO:0000313" key="6">
    <source>
        <dbReference type="EMBL" id="MBD7965656.1"/>
    </source>
</evidence>
<reference evidence="6 7" key="1">
    <citation type="submission" date="2020-08" db="EMBL/GenBank/DDBJ databases">
        <title>A Genomic Blueprint of the Chicken Gut Microbiome.</title>
        <authorList>
            <person name="Gilroy R."/>
            <person name="Ravi A."/>
            <person name="Getino M."/>
            <person name="Pursley I."/>
            <person name="Horton D.L."/>
            <person name="Alikhan N.-F."/>
            <person name="Baker D."/>
            <person name="Gharbi K."/>
            <person name="Hall N."/>
            <person name="Watson M."/>
            <person name="Adriaenssens E.M."/>
            <person name="Foster-Nyarko E."/>
            <person name="Jarju S."/>
            <person name="Secka A."/>
            <person name="Antonio M."/>
            <person name="Oren A."/>
            <person name="Chaudhuri R."/>
            <person name="La Ragione R.M."/>
            <person name="Hildebrand F."/>
            <person name="Pallen M.J."/>
        </authorList>
    </citation>
    <scope>NUCLEOTIDE SEQUENCE [LARGE SCALE GENOMIC DNA]</scope>
    <source>
        <strain evidence="6 7">Sa2CUA10</strain>
    </source>
</reference>
<keyword evidence="2" id="KW-0813">Transport</keyword>
<sequence length="422" mass="45424">MKKLLALPLTFALAASALAACGPQEDSSSTGGKKDSAADKPEKLVMWEDQEKGAGTEDAIKKFEEKYGIKVDLKEIPMLDQQEKLRLDGPAKKGPDVITTPHDRIGPLAIEGLIAPIKVSDDVTKLYTESSINALTYDGKLYGLPKSTETPVFIYNKKLMPEAPESFDDVLAFSKGDKGGAQYGFLANWTDFYFANGVLSGYGSYVFKDDNGTLDAKDLGLSNKGAVEGLDYITSWYKDGLFPKGIIGEKAGPTIDGLFQEGKVASVMNGPWSFQGYKDAGIDIGVSPMPKLPNGEDVKTFIGVKGYNVSQFSPNQEWAAKLVEFITNEENAKTRFEKTAEIPPIVSLMEDPIIADNEAAKAVAVQSERGVPMPNIPEMAEVWAPAANALQLSATGKSEPKAALESAVKTIGQNIEANHGKK</sequence>
<evidence type="ECO:0000256" key="5">
    <source>
        <dbReference type="SAM" id="SignalP"/>
    </source>
</evidence>
<dbReference type="Proteomes" id="UP000603641">
    <property type="component" value="Unassembled WGS sequence"/>
</dbReference>
<comment type="similarity">
    <text evidence="1">Belongs to the bacterial solute-binding protein 1 family.</text>
</comment>
<evidence type="ECO:0000256" key="2">
    <source>
        <dbReference type="ARBA" id="ARBA00022448"/>
    </source>
</evidence>
<organism evidence="6 7">
    <name type="scientific">Fictibacillus norfolkensis</name>
    <dbReference type="NCBI Taxonomy" id="2762233"/>
    <lineage>
        <taxon>Bacteria</taxon>
        <taxon>Bacillati</taxon>
        <taxon>Bacillota</taxon>
        <taxon>Bacilli</taxon>
        <taxon>Bacillales</taxon>
        <taxon>Fictibacillaceae</taxon>
        <taxon>Fictibacillus</taxon>
    </lineage>
</organism>
<feature type="compositionally biased region" description="Basic and acidic residues" evidence="4">
    <location>
        <begin position="32"/>
        <end position="54"/>
    </location>
</feature>
<feature type="chain" id="PRO_5046344481" evidence="5">
    <location>
        <begin position="20"/>
        <end position="422"/>
    </location>
</feature>
<dbReference type="Gene3D" id="3.40.190.10">
    <property type="entry name" value="Periplasmic binding protein-like II"/>
    <property type="match status" value="2"/>
</dbReference>
<dbReference type="RefSeq" id="WP_191754898.1">
    <property type="nucleotide sequence ID" value="NZ_JACSQM010000008.1"/>
</dbReference>